<evidence type="ECO:0000256" key="5">
    <source>
        <dbReference type="ARBA" id="ARBA00023136"/>
    </source>
</evidence>
<evidence type="ECO:0000256" key="3">
    <source>
        <dbReference type="ARBA" id="ARBA00022692"/>
    </source>
</evidence>
<dbReference type="EMBL" id="PTJD01000005">
    <property type="protein sequence ID" value="PPK95941.1"/>
    <property type="molecule type" value="Genomic_DNA"/>
</dbReference>
<evidence type="ECO:0000256" key="2">
    <source>
        <dbReference type="ARBA" id="ARBA00022475"/>
    </source>
</evidence>
<evidence type="ECO:0000256" key="1">
    <source>
        <dbReference type="ARBA" id="ARBA00004651"/>
    </source>
</evidence>
<sequence length="343" mass="36550">MSAVQPHVVRRVAGEARARWAGAPGRLSALPGRFVRAAAGRLRGLARGARDLLVGTVSVCMQYRVTGLAAEGGFFALLSLPPLVLGLVACLGYLGRWIGLDDVAAVRSEIVALTEPVLTSDVVASVVLPTFDAVTTTGRADVTLVAFAFSVWSGSRALNVYVDTISIMYGLGGVRGIVRNRLLSLGLYVLCLLLGVVVLPLVLIGPRLLGGWLPSQVDFLIALYWPVVVVLTVAGLGTLYHIATPVRSRWRRDLPGAVVALLLWVATSTLLRGVIAASIGGSSVYGPLASPIVVLFWLYVLAIAVLVGAAFNSTLDRLWPDEERARAREEARGSATQQRLWRP</sequence>
<keyword evidence="4 6" id="KW-1133">Transmembrane helix</keyword>
<keyword evidence="2" id="KW-1003">Cell membrane</keyword>
<proteinExistence type="predicted"/>
<organism evidence="7 8">
    <name type="scientific">Kineococcus xinjiangensis</name>
    <dbReference type="NCBI Taxonomy" id="512762"/>
    <lineage>
        <taxon>Bacteria</taxon>
        <taxon>Bacillati</taxon>
        <taxon>Actinomycetota</taxon>
        <taxon>Actinomycetes</taxon>
        <taxon>Kineosporiales</taxon>
        <taxon>Kineosporiaceae</taxon>
        <taxon>Kineococcus</taxon>
    </lineage>
</organism>
<dbReference type="GO" id="GO:0005886">
    <property type="term" value="C:plasma membrane"/>
    <property type="evidence" value="ECO:0007669"/>
    <property type="project" value="UniProtKB-SubCell"/>
</dbReference>
<dbReference type="Pfam" id="PF03631">
    <property type="entry name" value="Virul_fac_BrkB"/>
    <property type="match status" value="1"/>
</dbReference>
<dbReference type="InterPro" id="IPR017039">
    <property type="entry name" value="Virul_fac_BrkB"/>
</dbReference>
<feature type="transmembrane region" description="Helical" evidence="6">
    <location>
        <begin position="185"/>
        <end position="203"/>
    </location>
</feature>
<protein>
    <submittedName>
        <fullName evidence="7">Membrane protein</fullName>
    </submittedName>
</protein>
<evidence type="ECO:0000313" key="7">
    <source>
        <dbReference type="EMBL" id="PPK95941.1"/>
    </source>
</evidence>
<comment type="caution">
    <text evidence="7">The sequence shown here is derived from an EMBL/GenBank/DDBJ whole genome shotgun (WGS) entry which is preliminary data.</text>
</comment>
<dbReference type="PANTHER" id="PTHR30213">
    <property type="entry name" value="INNER MEMBRANE PROTEIN YHJD"/>
    <property type="match status" value="1"/>
</dbReference>
<keyword evidence="5 6" id="KW-0472">Membrane</keyword>
<dbReference type="Proteomes" id="UP000239485">
    <property type="component" value="Unassembled WGS sequence"/>
</dbReference>
<dbReference type="PANTHER" id="PTHR30213:SF0">
    <property type="entry name" value="UPF0761 MEMBRANE PROTEIN YIHY"/>
    <property type="match status" value="1"/>
</dbReference>
<dbReference type="AlphaFoldDB" id="A0A2S6IP35"/>
<keyword evidence="3 6" id="KW-0812">Transmembrane</keyword>
<comment type="subcellular location">
    <subcellularLocation>
        <location evidence="1">Cell membrane</location>
        <topology evidence="1">Multi-pass membrane protein</topology>
    </subcellularLocation>
</comment>
<dbReference type="PIRSF" id="PIRSF035875">
    <property type="entry name" value="RNase_BN"/>
    <property type="match status" value="1"/>
</dbReference>
<feature type="transmembrane region" description="Helical" evidence="6">
    <location>
        <begin position="254"/>
        <end position="276"/>
    </location>
</feature>
<evidence type="ECO:0000256" key="4">
    <source>
        <dbReference type="ARBA" id="ARBA00022989"/>
    </source>
</evidence>
<evidence type="ECO:0000256" key="6">
    <source>
        <dbReference type="SAM" id="Phobius"/>
    </source>
</evidence>
<name>A0A2S6IP35_9ACTN</name>
<evidence type="ECO:0000313" key="8">
    <source>
        <dbReference type="Proteomes" id="UP000239485"/>
    </source>
</evidence>
<accession>A0A2S6IP35</accession>
<feature type="transmembrane region" description="Helical" evidence="6">
    <location>
        <begin position="223"/>
        <end position="242"/>
    </location>
</feature>
<reference evidence="7 8" key="1">
    <citation type="submission" date="2018-02" db="EMBL/GenBank/DDBJ databases">
        <title>Genomic Encyclopedia of Archaeal and Bacterial Type Strains, Phase II (KMG-II): from individual species to whole genera.</title>
        <authorList>
            <person name="Goeker M."/>
        </authorList>
    </citation>
    <scope>NUCLEOTIDE SEQUENCE [LARGE SCALE GENOMIC DNA]</scope>
    <source>
        <strain evidence="7 8">DSM 22857</strain>
    </source>
</reference>
<feature type="transmembrane region" description="Helical" evidence="6">
    <location>
        <begin position="74"/>
        <end position="94"/>
    </location>
</feature>
<feature type="transmembrane region" description="Helical" evidence="6">
    <location>
        <begin position="288"/>
        <end position="311"/>
    </location>
</feature>
<keyword evidence="8" id="KW-1185">Reference proteome</keyword>
<gene>
    <name evidence="7" type="ORF">CLV92_10536</name>
</gene>